<dbReference type="EMBL" id="CM041554">
    <property type="protein sequence ID" value="KAI3351736.1"/>
    <property type="molecule type" value="Genomic_DNA"/>
</dbReference>
<evidence type="ECO:0000313" key="1">
    <source>
        <dbReference type="EMBL" id="KAI3351736.1"/>
    </source>
</evidence>
<accession>A0ACB8V875</accession>
<reference evidence="1" key="1">
    <citation type="submission" date="2022-04" db="EMBL/GenBank/DDBJ databases">
        <title>Jade perch genome.</title>
        <authorList>
            <person name="Chao B."/>
        </authorList>
    </citation>
    <scope>NUCLEOTIDE SEQUENCE</scope>
    <source>
        <strain evidence="1">CB-2022</strain>
    </source>
</reference>
<comment type="caution">
    <text evidence="1">The sequence shown here is derived from an EMBL/GenBank/DDBJ whole genome shotgun (WGS) entry which is preliminary data.</text>
</comment>
<protein>
    <submittedName>
        <fullName evidence="1">Uncharacterized protein</fullName>
    </submittedName>
</protein>
<sequence length="1288" mass="146055">MDPNTGNSASAAGLKKDKKSKKNYEDGDGKKKFKLKRLIPDELERFTSMRMKKDKEKPGSMPGQRHSSAANYEINAQSAMLHDHSDEYVLELFEQMLVDMNLNEEKQQPLREKDIMIKREMVSQYLHTSKAGQDQKESSKSAMMYIQELKSDYRDTQLLSCLESLRVSLNNNPVSWVQNFGNEGLALLLNLLRRLQEDKDEYSVMGVKCQHEIIRCLKAFMNNKYGLKSMLESDEGIPLLVKAINPRVPHMMVDAVKLLSAISILEHPENLHERVLEAITEEAERQDIERFQPLLSGMNNHNIALKGGCMQLINALISRAEELDFRIHIRSELLRLGLRDQLTEVRMIENEELRVQLTVFDEQAEDDSEDLKARLDDIRIEMEYPSAGQNCPSVKIVWGYFLTLRIYRKQLFYSLCYLSLNWFCFSDVREVFEILVNTVKDSKAESHFLSLMQHLLLIRNDYWSRPQYYKFIDECIAQIVLHRNGADPDFKCRNLSLNIEGLIDNMVDQILLESDGNVQQVQGKSAGEEDSPMVDQTKVETYRQGQRRSYILDAELTARHELQVEMKKLEGDYEQKLQDLSQDKEQLASAKLEREKENQTLQQQLNTLQQQIEKLSKDLEEAKNKVVTVTVPVPTPSLPPPPPVPPLPGQTAGIPPPPPPPPMPSHACIPVPPPPPPVPGHAGIPPPPPPPPLPGMPGPPPPPPLPGMSGPPPPPPLPGMGPPPPPPPPGFGGIPPPPPGPGMPPPPPFGMGGWGAPAVPQLPFGLQPKKEYKPEVQLKRANWSKIEPQDLSENSFWTKAKEDKFENNELFAKLTLAFSSQTKTKKEQDGGDDKKQMQKKKVKELKILDSKSAQNLAIFLGSFRLPYEEIKNSILEVNEKILTESMVQNLIKQLPAPEQLSVLGDMKDEYDDLAECEQFGVVMSSVKRLTPRLQAILFKLQFEEQLNNIKPDVVSVTAACEELRKSATFSKAARDHPPRRELYERWVPQWKGIRLLHIIPVQGKIYAMAKPFLELRDTKSADLKQTLLHFLADVCQEHYPDVMSFTDELIHVEKASRVSAETVQKNLEQMGRQIKNLEKDLETFPPAQNDKDLFVEKIFVTAAQEQHEKLDLLHKNMEKQYNDLGEYFVFDPSKISIEEFFGDLNTFKNMFQQAVKENQKRKEAEDKIKRAKLAREKAEKEKEEKLKKNQLLDINAEGDETGIMDGLLEALQSGAAFRRKRGPRQAANHRRAGHAVTNILAKELMQEDAPSASKVPTKKKKADETQEPELEGAESLEELLDAASARSH</sequence>
<organism evidence="1 2">
    <name type="scientific">Scortum barcoo</name>
    <name type="common">barcoo grunter</name>
    <dbReference type="NCBI Taxonomy" id="214431"/>
    <lineage>
        <taxon>Eukaryota</taxon>
        <taxon>Metazoa</taxon>
        <taxon>Chordata</taxon>
        <taxon>Craniata</taxon>
        <taxon>Vertebrata</taxon>
        <taxon>Euteleostomi</taxon>
        <taxon>Actinopterygii</taxon>
        <taxon>Neopterygii</taxon>
        <taxon>Teleostei</taxon>
        <taxon>Neoteleostei</taxon>
        <taxon>Acanthomorphata</taxon>
        <taxon>Eupercaria</taxon>
        <taxon>Centrarchiformes</taxon>
        <taxon>Terapontoidei</taxon>
        <taxon>Terapontidae</taxon>
        <taxon>Scortum</taxon>
    </lineage>
</organism>
<proteinExistence type="predicted"/>
<gene>
    <name evidence="1" type="ORF">L3Q82_020569</name>
</gene>
<evidence type="ECO:0000313" key="2">
    <source>
        <dbReference type="Proteomes" id="UP000831701"/>
    </source>
</evidence>
<name>A0ACB8V875_9TELE</name>
<dbReference type="Proteomes" id="UP000831701">
    <property type="component" value="Chromosome 24"/>
</dbReference>
<keyword evidence="2" id="KW-1185">Reference proteome</keyword>